<name>A0A2T0WLN0_9BACT</name>
<gene>
    <name evidence="1" type="ORF">CLW00_106236</name>
</gene>
<dbReference type="AlphaFoldDB" id="A0A2T0WLN0"/>
<protein>
    <submittedName>
        <fullName evidence="1">Uncharacterized protein</fullName>
    </submittedName>
</protein>
<accession>A0A2T0WLN0</accession>
<sequence length="48" mass="5724">MEINTIFQKIRFFMGSVSGDRRIFFGEVNFSDLLVENKSEIQKIRRII</sequence>
<comment type="caution">
    <text evidence="1">The sequence shown here is derived from an EMBL/GenBank/DDBJ whole genome shotgun (WGS) entry which is preliminary data.</text>
</comment>
<dbReference type="EMBL" id="PVTR01000006">
    <property type="protein sequence ID" value="PRY87609.1"/>
    <property type="molecule type" value="Genomic_DNA"/>
</dbReference>
<evidence type="ECO:0000313" key="2">
    <source>
        <dbReference type="Proteomes" id="UP000238157"/>
    </source>
</evidence>
<dbReference type="Proteomes" id="UP000238157">
    <property type="component" value="Unassembled WGS sequence"/>
</dbReference>
<organism evidence="1 2">
    <name type="scientific">Mongoliibacter ruber</name>
    <dbReference type="NCBI Taxonomy" id="1750599"/>
    <lineage>
        <taxon>Bacteria</taxon>
        <taxon>Pseudomonadati</taxon>
        <taxon>Bacteroidota</taxon>
        <taxon>Cytophagia</taxon>
        <taxon>Cytophagales</taxon>
        <taxon>Cyclobacteriaceae</taxon>
        <taxon>Mongoliibacter</taxon>
    </lineage>
</organism>
<reference evidence="1 2" key="1">
    <citation type="submission" date="2018-03" db="EMBL/GenBank/DDBJ databases">
        <title>Genomic Encyclopedia of Archaeal and Bacterial Type Strains, Phase II (KMG-II): from individual species to whole genera.</title>
        <authorList>
            <person name="Goeker M."/>
        </authorList>
    </citation>
    <scope>NUCLEOTIDE SEQUENCE [LARGE SCALE GENOMIC DNA]</scope>
    <source>
        <strain evidence="1 2">DSM 27929</strain>
    </source>
</reference>
<proteinExistence type="predicted"/>
<evidence type="ECO:0000313" key="1">
    <source>
        <dbReference type="EMBL" id="PRY87609.1"/>
    </source>
</evidence>
<keyword evidence="2" id="KW-1185">Reference proteome</keyword>